<dbReference type="InterPro" id="IPR036390">
    <property type="entry name" value="WH_DNA-bd_sf"/>
</dbReference>
<dbReference type="Proteomes" id="UP000436692">
    <property type="component" value="Unassembled WGS sequence"/>
</dbReference>
<dbReference type="InterPro" id="IPR000847">
    <property type="entry name" value="LysR_HTH_N"/>
</dbReference>
<dbReference type="Pfam" id="PF00126">
    <property type="entry name" value="HTH_1"/>
    <property type="match status" value="1"/>
</dbReference>
<evidence type="ECO:0000256" key="6">
    <source>
        <dbReference type="ARBA" id="ARBA00067332"/>
    </source>
</evidence>
<dbReference type="PANTHER" id="PTHR30537:SF5">
    <property type="entry name" value="HTH-TYPE TRANSCRIPTIONAL ACTIVATOR TTDR-RELATED"/>
    <property type="match status" value="1"/>
</dbReference>
<keyword evidence="4" id="KW-0804">Transcription</keyword>
<evidence type="ECO:0000256" key="2">
    <source>
        <dbReference type="ARBA" id="ARBA00023015"/>
    </source>
</evidence>
<comment type="function">
    <text evidence="5">Transcriptional regulator of the ttuABCDE tartrate utilization operon.</text>
</comment>
<dbReference type="PRINTS" id="PR00039">
    <property type="entry name" value="HTHLYSR"/>
</dbReference>
<dbReference type="InterPro" id="IPR058163">
    <property type="entry name" value="LysR-type_TF_proteobact-type"/>
</dbReference>
<dbReference type="Gene3D" id="1.10.10.10">
    <property type="entry name" value="Winged helix-like DNA-binding domain superfamily/Winged helix DNA-binding domain"/>
    <property type="match status" value="1"/>
</dbReference>
<dbReference type="Gene3D" id="3.40.190.10">
    <property type="entry name" value="Periplasmic binding protein-like II"/>
    <property type="match status" value="2"/>
</dbReference>
<evidence type="ECO:0000313" key="10">
    <source>
        <dbReference type="Proteomes" id="UP000436692"/>
    </source>
</evidence>
<dbReference type="FunFam" id="1.10.10.10:FF:000001">
    <property type="entry name" value="LysR family transcriptional regulator"/>
    <property type="match status" value="1"/>
</dbReference>
<proteinExistence type="inferred from homology"/>
<dbReference type="InterPro" id="IPR005119">
    <property type="entry name" value="LysR_subst-bd"/>
</dbReference>
<dbReference type="Pfam" id="PF03466">
    <property type="entry name" value="LysR_substrate"/>
    <property type="match status" value="1"/>
</dbReference>
<evidence type="ECO:0000256" key="5">
    <source>
        <dbReference type="ARBA" id="ARBA00054626"/>
    </source>
</evidence>
<dbReference type="RefSeq" id="WP_156550907.1">
    <property type="nucleotide sequence ID" value="NZ_JABAEJ010000001.1"/>
</dbReference>
<dbReference type="PANTHER" id="PTHR30537">
    <property type="entry name" value="HTH-TYPE TRANSCRIPTIONAL REGULATOR"/>
    <property type="match status" value="1"/>
</dbReference>
<keyword evidence="2" id="KW-0805">Transcription regulation</keyword>
<comment type="similarity">
    <text evidence="1">Belongs to the LysR transcriptional regulatory family.</text>
</comment>
<dbReference type="SUPFAM" id="SSF46785">
    <property type="entry name" value="Winged helix' DNA-binding domain"/>
    <property type="match status" value="1"/>
</dbReference>
<gene>
    <name evidence="9" type="ORF">GOZ95_00615</name>
</gene>
<protein>
    <recommendedName>
        <fullName evidence="6">HTH-type transcriptional regulator TtuA</fullName>
    </recommendedName>
    <alternativeName>
        <fullName evidence="7">Tartrate utilization transcriptional regulator</fullName>
    </alternativeName>
</protein>
<accession>A0AAE4W9T7</accession>
<evidence type="ECO:0000256" key="1">
    <source>
        <dbReference type="ARBA" id="ARBA00009437"/>
    </source>
</evidence>
<dbReference type="InterPro" id="IPR036388">
    <property type="entry name" value="WH-like_DNA-bd_sf"/>
</dbReference>
<feature type="domain" description="HTH lysR-type" evidence="8">
    <location>
        <begin position="7"/>
        <end position="64"/>
    </location>
</feature>
<dbReference type="EMBL" id="WPHM01000001">
    <property type="protein sequence ID" value="MUZ55954.1"/>
    <property type="molecule type" value="Genomic_DNA"/>
</dbReference>
<evidence type="ECO:0000256" key="7">
    <source>
        <dbReference type="ARBA" id="ARBA00083243"/>
    </source>
</evidence>
<dbReference type="GO" id="GO:0003700">
    <property type="term" value="F:DNA-binding transcription factor activity"/>
    <property type="evidence" value="ECO:0007669"/>
    <property type="project" value="InterPro"/>
</dbReference>
<organism evidence="9 10">
    <name type="scientific">Agrobacterium vitis</name>
    <name type="common">Rhizobium vitis</name>
    <dbReference type="NCBI Taxonomy" id="373"/>
    <lineage>
        <taxon>Bacteria</taxon>
        <taxon>Pseudomonadati</taxon>
        <taxon>Pseudomonadota</taxon>
        <taxon>Alphaproteobacteria</taxon>
        <taxon>Hyphomicrobiales</taxon>
        <taxon>Rhizobiaceae</taxon>
        <taxon>Rhizobium/Agrobacterium group</taxon>
        <taxon>Agrobacterium</taxon>
    </lineage>
</organism>
<dbReference type="SUPFAM" id="SSF53850">
    <property type="entry name" value="Periplasmic binding protein-like II"/>
    <property type="match status" value="1"/>
</dbReference>
<dbReference type="GO" id="GO:0003677">
    <property type="term" value="F:DNA binding"/>
    <property type="evidence" value="ECO:0007669"/>
    <property type="project" value="UniProtKB-KW"/>
</dbReference>
<evidence type="ECO:0000313" key="9">
    <source>
        <dbReference type="EMBL" id="MUZ55954.1"/>
    </source>
</evidence>
<evidence type="ECO:0000259" key="8">
    <source>
        <dbReference type="PROSITE" id="PS50931"/>
    </source>
</evidence>
<dbReference type="PROSITE" id="PS50931">
    <property type="entry name" value="HTH_LYSR"/>
    <property type="match status" value="1"/>
</dbReference>
<sequence>MQIGRRISLNAVRVFATVARTGSLTAAGAELGVTPSAVSHQLKKLEEELGVSFFRRGNNSVSLTDAGERFYQEVAPAVALIERSADALYRQETEISVQASTSLAVRWLIPALDRFRDLCPDVRVQVETGSAPGFPVLPISDVSIRYFRANEDAEGWKLLGRDLSRPMISPSLLAANAEARKVTIQDIPALQCASNNWDWKLWCETSGVSPADLSFSHQFDTDDAALHACVAGLGMVLAPSILTAREIQSGALVGLPGYEPVEIGSYRYQRRLDSRVVRQFCSWIDTEARNLE</sequence>
<reference evidence="9 10" key="1">
    <citation type="submission" date="2019-12" db="EMBL/GenBank/DDBJ databases">
        <title>Whole-genome sequencing of Allorhizobium vitis.</title>
        <authorList>
            <person name="Gan H.M."/>
            <person name="Szegedi E."/>
            <person name="Burr T."/>
            <person name="Savka M.A."/>
        </authorList>
    </citation>
    <scope>NUCLEOTIDE SEQUENCE [LARGE SCALE GENOMIC DNA]</scope>
    <source>
        <strain evidence="9 10">CG989</strain>
    </source>
</reference>
<evidence type="ECO:0000256" key="3">
    <source>
        <dbReference type="ARBA" id="ARBA00023125"/>
    </source>
</evidence>
<evidence type="ECO:0000256" key="4">
    <source>
        <dbReference type="ARBA" id="ARBA00023163"/>
    </source>
</evidence>
<dbReference type="AlphaFoldDB" id="A0AAE4W9T7"/>
<keyword evidence="3" id="KW-0238">DNA-binding</keyword>
<name>A0AAE4W9T7_AGRVI</name>
<comment type="caution">
    <text evidence="9">The sequence shown here is derived from an EMBL/GenBank/DDBJ whole genome shotgun (WGS) entry which is preliminary data.</text>
</comment>